<dbReference type="Proteomes" id="UP000249402">
    <property type="component" value="Unassembled WGS sequence"/>
</dbReference>
<gene>
    <name evidence="2" type="ORF">BO80DRAFT_198118</name>
</gene>
<proteinExistence type="predicted"/>
<reference evidence="2 3" key="1">
    <citation type="submission" date="2018-02" db="EMBL/GenBank/DDBJ databases">
        <title>The genomes of Aspergillus section Nigri reveals drivers in fungal speciation.</title>
        <authorList>
            <consortium name="DOE Joint Genome Institute"/>
            <person name="Vesth T.C."/>
            <person name="Nybo J."/>
            <person name="Theobald S."/>
            <person name="Brandl J."/>
            <person name="Frisvad J.C."/>
            <person name="Nielsen K.F."/>
            <person name="Lyhne E.K."/>
            <person name="Kogle M.E."/>
            <person name="Kuo A."/>
            <person name="Riley R."/>
            <person name="Clum A."/>
            <person name="Nolan M."/>
            <person name="Lipzen A."/>
            <person name="Salamov A."/>
            <person name="Henrissat B."/>
            <person name="Wiebenga A."/>
            <person name="De vries R.P."/>
            <person name="Grigoriev I.V."/>
            <person name="Mortensen U.H."/>
            <person name="Andersen M.R."/>
            <person name="Baker S.E."/>
        </authorList>
    </citation>
    <scope>NUCLEOTIDE SEQUENCE [LARGE SCALE GENOMIC DNA]</scope>
    <source>
        <strain evidence="2 3">CBS 121593</strain>
    </source>
</reference>
<feature type="region of interest" description="Disordered" evidence="1">
    <location>
        <begin position="1"/>
        <end position="22"/>
    </location>
</feature>
<sequence>MRGRRIEAARVRRSKPKSTSQPDLCAASSSTITLLFAWRFLPAAVTSVFKSAYGKQGYSAVHPNLRSKTQRRSICCTSDY</sequence>
<dbReference type="VEuPathDB" id="FungiDB:BO80DRAFT_198118"/>
<accession>A0A395GSP9</accession>
<evidence type="ECO:0000313" key="2">
    <source>
        <dbReference type="EMBL" id="RAK97113.1"/>
    </source>
</evidence>
<dbReference type="EMBL" id="KZ824466">
    <property type="protein sequence ID" value="RAK97113.1"/>
    <property type="molecule type" value="Genomic_DNA"/>
</dbReference>
<keyword evidence="3" id="KW-1185">Reference proteome</keyword>
<protein>
    <submittedName>
        <fullName evidence="2">Uncharacterized protein</fullName>
    </submittedName>
</protein>
<evidence type="ECO:0000313" key="3">
    <source>
        <dbReference type="Proteomes" id="UP000249402"/>
    </source>
</evidence>
<dbReference type="RefSeq" id="XP_025571441.1">
    <property type="nucleotide sequence ID" value="XM_025714172.1"/>
</dbReference>
<dbReference type="AlphaFoldDB" id="A0A395GSP9"/>
<evidence type="ECO:0000256" key="1">
    <source>
        <dbReference type="SAM" id="MobiDB-lite"/>
    </source>
</evidence>
<feature type="compositionally biased region" description="Basic and acidic residues" evidence="1">
    <location>
        <begin position="1"/>
        <end position="10"/>
    </location>
</feature>
<name>A0A395GSP9_9EURO</name>
<dbReference type="GeneID" id="37219037"/>
<organism evidence="2 3">
    <name type="scientific">Aspergillus ibericus CBS 121593</name>
    <dbReference type="NCBI Taxonomy" id="1448316"/>
    <lineage>
        <taxon>Eukaryota</taxon>
        <taxon>Fungi</taxon>
        <taxon>Dikarya</taxon>
        <taxon>Ascomycota</taxon>
        <taxon>Pezizomycotina</taxon>
        <taxon>Eurotiomycetes</taxon>
        <taxon>Eurotiomycetidae</taxon>
        <taxon>Eurotiales</taxon>
        <taxon>Aspergillaceae</taxon>
        <taxon>Aspergillus</taxon>
        <taxon>Aspergillus subgen. Circumdati</taxon>
    </lineage>
</organism>